<dbReference type="InterPro" id="IPR051460">
    <property type="entry name" value="HdrC_iron-sulfur_subunit"/>
</dbReference>
<evidence type="ECO:0000259" key="6">
    <source>
        <dbReference type="Pfam" id="PF02754"/>
    </source>
</evidence>
<dbReference type="GO" id="GO:0016491">
    <property type="term" value="F:oxidoreductase activity"/>
    <property type="evidence" value="ECO:0007669"/>
    <property type="project" value="UniProtKB-KW"/>
</dbReference>
<dbReference type="Gene3D" id="3.50.50.60">
    <property type="entry name" value="FAD/NAD(P)-binding domain"/>
    <property type="match status" value="1"/>
</dbReference>
<gene>
    <name evidence="8" type="ORF">E4K67_07580</name>
</gene>
<dbReference type="AlphaFoldDB" id="A0A4Z0R7Z2"/>
<keyword evidence="3" id="KW-0560">Oxidoreductase</keyword>
<dbReference type="Pfam" id="PF13450">
    <property type="entry name" value="NAD_binding_8"/>
    <property type="match status" value="1"/>
</dbReference>
<dbReference type="GO" id="GO:0051539">
    <property type="term" value="F:4 iron, 4 sulfur cluster binding"/>
    <property type="evidence" value="ECO:0007669"/>
    <property type="project" value="UniProtKB-KW"/>
</dbReference>
<dbReference type="PANTHER" id="PTHR43255">
    <property type="entry name" value="IRON-SULFUR-BINDING OXIDOREDUCTASE FADF-RELATED-RELATED"/>
    <property type="match status" value="1"/>
</dbReference>
<protein>
    <submittedName>
        <fullName evidence="8">Amine oxidase</fullName>
    </submittedName>
</protein>
<dbReference type="Proteomes" id="UP000298460">
    <property type="component" value="Unassembled WGS sequence"/>
</dbReference>
<sequence length="775" mass="85898">MNAYEIGEMEAQCIQEETAYCTAECPVHVNVRALMSYVNKGSFEKAFKSYAKQVKFPMIISRICDEPCRAVCIRKTLDDPLAVRLIEKACVDYTVVKRRNWSGKVKKSERIAVIGGGLSGLSCSVELVSKGYDVTLYEKAERLGGRLWNFDRLLLPAEIITEELSGLESAGVRVCLNSSVVSLSELDFEAVYVGTGINGNGFALTQAAGKSKGVDPVDPVSLATSREGTFMGGSMLGSEQHYSPIHSVSQGVRAGKSIDRYLRNLSLSGEREKEGSYQTRLYTDISDKEIKFMVPLNDSAQGYSEAGAREEAARCLQCDCKICVKTCCFLESYSEYPKSYVKNISKSLTVIPTMGTRFASRLVNSCSVCGLCKEVCVTKFDMGVACLEARKIMVDQGDMPAAFHDFFLRDMMFANSEPSFLVRQQPGAQASSYLFFPGCQLSASSPGNVEKAYKYLMRLLPGGVGLMLGCCGAPAQWSGRTEVYKEQLQQFQGHWDSLGRPKVILSCPTCIKMFKEYLPGVPVRSLWGLIAHVGFSCKDNSAKGLSIAVYDPCSSRYDPESQGSVRTILKELGCNITELPLHGKYAQCCSYGGLIQAVNPDLANQITNQRISASHLPYVTYCINCRNDFAAKGKPVWHLLDLLFGEASEAEANQQVPGYSERRNNRISLTTHLLESIWGETVEIAQQTHEKIKLIYSASIQDKMERELILLNEVKEVIYYAEQTGNKIIDTASNHFVAHLQLGIITYWAEYLPNGNAYEVFNVYSHRMQIEEKGL</sequence>
<dbReference type="GO" id="GO:0046872">
    <property type="term" value="F:metal ion binding"/>
    <property type="evidence" value="ECO:0007669"/>
    <property type="project" value="UniProtKB-KW"/>
</dbReference>
<evidence type="ECO:0000256" key="1">
    <source>
        <dbReference type="ARBA" id="ARBA00022485"/>
    </source>
</evidence>
<dbReference type="Pfam" id="PF14691">
    <property type="entry name" value="Fer4_20"/>
    <property type="match status" value="1"/>
</dbReference>
<evidence type="ECO:0000313" key="9">
    <source>
        <dbReference type="Proteomes" id="UP000298460"/>
    </source>
</evidence>
<feature type="domain" description="Dihydroprymidine dehydrogenase" evidence="7">
    <location>
        <begin position="11"/>
        <end position="95"/>
    </location>
</feature>
<dbReference type="InterPro" id="IPR009051">
    <property type="entry name" value="Helical_ferredxn"/>
</dbReference>
<evidence type="ECO:0000259" key="7">
    <source>
        <dbReference type="Pfam" id="PF14691"/>
    </source>
</evidence>
<feature type="domain" description="Cysteine-rich" evidence="6">
    <location>
        <begin position="547"/>
        <end position="625"/>
    </location>
</feature>
<dbReference type="NCBIfam" id="NF045663">
    <property type="entry name" value="diclust_near_Sec"/>
    <property type="match status" value="1"/>
</dbReference>
<evidence type="ECO:0000256" key="5">
    <source>
        <dbReference type="ARBA" id="ARBA00023014"/>
    </source>
</evidence>
<feature type="domain" description="Cysteine-rich" evidence="6">
    <location>
        <begin position="433"/>
        <end position="514"/>
    </location>
</feature>
<proteinExistence type="predicted"/>
<keyword evidence="1" id="KW-0004">4Fe-4S</keyword>
<name>A0A4Z0R7Z2_9FIRM</name>
<accession>A0A4Z0R7Z2</accession>
<reference evidence="8 9" key="1">
    <citation type="submission" date="2019-03" db="EMBL/GenBank/DDBJ databases">
        <title>Draft Genome Sequence of Desulfosporosinus fructosivorans Strain 63.6F, Isolated from Marine Sediment in the Baltic Sea.</title>
        <authorList>
            <person name="Hausmann B."/>
            <person name="Vandieken V."/>
            <person name="Pjevac P."/>
            <person name="Schreck K."/>
            <person name="Herbold C.W."/>
            <person name="Loy A."/>
        </authorList>
    </citation>
    <scope>NUCLEOTIDE SEQUENCE [LARGE SCALE GENOMIC DNA]</scope>
    <source>
        <strain evidence="8 9">63.6F</strain>
    </source>
</reference>
<dbReference type="OrthoDB" id="5241828at2"/>
<dbReference type="InterPro" id="IPR004017">
    <property type="entry name" value="Cys_rich_dom"/>
</dbReference>
<dbReference type="EMBL" id="SPQQ01000002">
    <property type="protein sequence ID" value="TGE39291.1"/>
    <property type="molecule type" value="Genomic_DNA"/>
</dbReference>
<dbReference type="Gene3D" id="1.10.1060.10">
    <property type="entry name" value="Alpha-helical ferredoxin"/>
    <property type="match status" value="2"/>
</dbReference>
<dbReference type="InterPro" id="IPR036188">
    <property type="entry name" value="FAD/NAD-bd_sf"/>
</dbReference>
<keyword evidence="2" id="KW-0479">Metal-binding</keyword>
<keyword evidence="9" id="KW-1185">Reference proteome</keyword>
<dbReference type="Pfam" id="PF02754">
    <property type="entry name" value="CCG"/>
    <property type="match status" value="2"/>
</dbReference>
<dbReference type="InterPro" id="IPR028261">
    <property type="entry name" value="DPD_II"/>
</dbReference>
<comment type="caution">
    <text evidence="8">The sequence shown here is derived from an EMBL/GenBank/DDBJ whole genome shotgun (WGS) entry which is preliminary data.</text>
</comment>
<keyword evidence="5" id="KW-0411">Iron-sulfur</keyword>
<evidence type="ECO:0000256" key="4">
    <source>
        <dbReference type="ARBA" id="ARBA00023004"/>
    </source>
</evidence>
<dbReference type="PRINTS" id="PR00419">
    <property type="entry name" value="ADXRDTASE"/>
</dbReference>
<dbReference type="SUPFAM" id="SSF46548">
    <property type="entry name" value="alpha-helical ferredoxin"/>
    <property type="match status" value="1"/>
</dbReference>
<dbReference type="SUPFAM" id="SSF51971">
    <property type="entry name" value="Nucleotide-binding domain"/>
    <property type="match status" value="1"/>
</dbReference>
<keyword evidence="4" id="KW-0408">Iron</keyword>
<dbReference type="Pfam" id="PF13534">
    <property type="entry name" value="Fer4_17"/>
    <property type="match status" value="1"/>
</dbReference>
<evidence type="ECO:0000256" key="3">
    <source>
        <dbReference type="ARBA" id="ARBA00023002"/>
    </source>
</evidence>
<dbReference type="GO" id="GO:0005886">
    <property type="term" value="C:plasma membrane"/>
    <property type="evidence" value="ECO:0007669"/>
    <property type="project" value="TreeGrafter"/>
</dbReference>
<organism evidence="8 9">
    <name type="scientific">Desulfosporosinus fructosivorans</name>
    <dbReference type="NCBI Taxonomy" id="2018669"/>
    <lineage>
        <taxon>Bacteria</taxon>
        <taxon>Bacillati</taxon>
        <taxon>Bacillota</taxon>
        <taxon>Clostridia</taxon>
        <taxon>Eubacteriales</taxon>
        <taxon>Desulfitobacteriaceae</taxon>
        <taxon>Desulfosporosinus</taxon>
    </lineage>
</organism>
<evidence type="ECO:0000313" key="8">
    <source>
        <dbReference type="EMBL" id="TGE39291.1"/>
    </source>
</evidence>
<dbReference type="PANTHER" id="PTHR43255:SF1">
    <property type="entry name" value="IRON-SULFUR-BINDING OXIDOREDUCTASE FADF-RELATED"/>
    <property type="match status" value="1"/>
</dbReference>
<evidence type="ECO:0000256" key="2">
    <source>
        <dbReference type="ARBA" id="ARBA00022723"/>
    </source>
</evidence>